<dbReference type="PROSITE" id="PS51257">
    <property type="entry name" value="PROKAR_LIPOPROTEIN"/>
    <property type="match status" value="1"/>
</dbReference>
<dbReference type="Proteomes" id="UP001597369">
    <property type="component" value="Unassembled WGS sequence"/>
</dbReference>
<keyword evidence="3" id="KW-1185">Reference proteome</keyword>
<dbReference type="RefSeq" id="WP_229960276.1">
    <property type="nucleotide sequence ID" value="NZ_JAJJWI010000007.1"/>
</dbReference>
<proteinExistence type="predicted"/>
<protein>
    <submittedName>
        <fullName evidence="2">Gliding motility lipoprotein GldB</fullName>
    </submittedName>
</protein>
<keyword evidence="1" id="KW-0175">Coiled coil</keyword>
<evidence type="ECO:0000313" key="2">
    <source>
        <dbReference type="EMBL" id="MFD2066494.1"/>
    </source>
</evidence>
<reference evidence="3" key="1">
    <citation type="journal article" date="2019" name="Int. J. Syst. Evol. Microbiol.">
        <title>The Global Catalogue of Microorganisms (GCM) 10K type strain sequencing project: providing services to taxonomists for standard genome sequencing and annotation.</title>
        <authorList>
            <consortium name="The Broad Institute Genomics Platform"/>
            <consortium name="The Broad Institute Genome Sequencing Center for Infectious Disease"/>
            <person name="Wu L."/>
            <person name="Ma J."/>
        </authorList>
    </citation>
    <scope>NUCLEOTIDE SEQUENCE [LARGE SCALE GENOMIC DNA]</scope>
    <source>
        <strain evidence="3">JCM 16545</strain>
    </source>
</reference>
<sequence length="330" mass="38199">MYYRLLILATLLLLIGCQNDNCDLPSEISNVSVDVKIERLEKPFFKADSKEDISHFLNNNPLFADKFLQLAQYPSDTVLVNSLYGLATNNELRNLAGEAEQKFENMDKEEQQLETAFKVVKYHYPDFNVPEVKTFVSGLSQDLLVSDSLWVFGVDFFIGKEASYRPDAYEYILRRYERPNMVPTAMLLLSNRFNKTNFLERSLLAEMVSAGKSYYFAQAVMPCTPDSLIIGYSSKEIEGVYYNEDKIWAHFLEKSLLYEKAPFLLQKYMGERPNTPEIDATAPGRIGVWVGWQIVKAYMNRHPEVTLPQLMAETDFQKIFDQSKYRPQKR</sequence>
<comment type="caution">
    <text evidence="2">The sequence shown here is derived from an EMBL/GenBank/DDBJ whole genome shotgun (WGS) entry which is preliminary data.</text>
</comment>
<dbReference type="NCBIfam" id="TIGR03514">
    <property type="entry name" value="GldB_lipo"/>
    <property type="match status" value="1"/>
</dbReference>
<evidence type="ECO:0000313" key="3">
    <source>
        <dbReference type="Proteomes" id="UP001597369"/>
    </source>
</evidence>
<keyword evidence="2" id="KW-0449">Lipoprotein</keyword>
<gene>
    <name evidence="2" type="primary">gldB</name>
    <name evidence="2" type="ORF">ACFSKU_06315</name>
</gene>
<evidence type="ECO:0000256" key="1">
    <source>
        <dbReference type="SAM" id="Coils"/>
    </source>
</evidence>
<dbReference type="Pfam" id="PF25594">
    <property type="entry name" value="GldB_lipo"/>
    <property type="match status" value="1"/>
</dbReference>
<organism evidence="2 3">
    <name type="scientific">Pontibacter silvestris</name>
    <dbReference type="NCBI Taxonomy" id="2305183"/>
    <lineage>
        <taxon>Bacteria</taxon>
        <taxon>Pseudomonadati</taxon>
        <taxon>Bacteroidota</taxon>
        <taxon>Cytophagia</taxon>
        <taxon>Cytophagales</taxon>
        <taxon>Hymenobacteraceae</taxon>
        <taxon>Pontibacter</taxon>
    </lineage>
</organism>
<name>A0ABW4WVP8_9BACT</name>
<accession>A0ABW4WVP8</accession>
<dbReference type="EMBL" id="JBHUHV010000019">
    <property type="protein sequence ID" value="MFD2066494.1"/>
    <property type="molecule type" value="Genomic_DNA"/>
</dbReference>
<dbReference type="InterPro" id="IPR019853">
    <property type="entry name" value="GldB-like"/>
</dbReference>
<feature type="coiled-coil region" evidence="1">
    <location>
        <begin position="89"/>
        <end position="116"/>
    </location>
</feature>